<feature type="compositionally biased region" description="Basic residues" evidence="5">
    <location>
        <begin position="1"/>
        <end position="12"/>
    </location>
</feature>
<evidence type="ECO:0000256" key="4">
    <source>
        <dbReference type="ARBA" id="ARBA00023242"/>
    </source>
</evidence>
<feature type="region of interest" description="Disordered" evidence="5">
    <location>
        <begin position="81"/>
        <end position="213"/>
    </location>
</feature>
<dbReference type="AlphaFoldDB" id="A0A6A6CPV2"/>
<organism evidence="6 7">
    <name type="scientific">Zasmidium cellare ATCC 36951</name>
    <dbReference type="NCBI Taxonomy" id="1080233"/>
    <lineage>
        <taxon>Eukaryota</taxon>
        <taxon>Fungi</taxon>
        <taxon>Dikarya</taxon>
        <taxon>Ascomycota</taxon>
        <taxon>Pezizomycotina</taxon>
        <taxon>Dothideomycetes</taxon>
        <taxon>Dothideomycetidae</taxon>
        <taxon>Mycosphaerellales</taxon>
        <taxon>Mycosphaerellaceae</taxon>
        <taxon>Zasmidium</taxon>
    </lineage>
</organism>
<keyword evidence="4" id="KW-0539">Nucleus</keyword>
<accession>A0A6A6CPV2</accession>
<proteinExistence type="inferred from homology"/>
<feature type="compositionally biased region" description="Basic and acidic residues" evidence="5">
    <location>
        <begin position="164"/>
        <end position="178"/>
    </location>
</feature>
<gene>
    <name evidence="6" type="ORF">M409DRAFT_54095</name>
</gene>
<dbReference type="OrthoDB" id="5429132at2759"/>
<dbReference type="InterPro" id="IPR028160">
    <property type="entry name" value="Slx9-like"/>
</dbReference>
<keyword evidence="7" id="KW-1185">Reference proteome</keyword>
<evidence type="ECO:0000313" key="6">
    <source>
        <dbReference type="EMBL" id="KAF2167496.1"/>
    </source>
</evidence>
<name>A0A6A6CPV2_ZASCE</name>
<dbReference type="GO" id="GO:0005730">
    <property type="term" value="C:nucleolus"/>
    <property type="evidence" value="ECO:0007669"/>
    <property type="project" value="UniProtKB-SubCell"/>
</dbReference>
<feature type="compositionally biased region" description="Acidic residues" evidence="5">
    <location>
        <begin position="114"/>
        <end position="133"/>
    </location>
</feature>
<dbReference type="Proteomes" id="UP000799537">
    <property type="component" value="Unassembled WGS sequence"/>
</dbReference>
<dbReference type="RefSeq" id="XP_033668385.1">
    <property type="nucleotide sequence ID" value="XM_033812588.1"/>
</dbReference>
<dbReference type="GO" id="GO:0030688">
    <property type="term" value="C:preribosome, small subunit precursor"/>
    <property type="evidence" value="ECO:0007669"/>
    <property type="project" value="InterPro"/>
</dbReference>
<dbReference type="EMBL" id="ML993593">
    <property type="protein sequence ID" value="KAF2167496.1"/>
    <property type="molecule type" value="Genomic_DNA"/>
</dbReference>
<evidence type="ECO:0000256" key="2">
    <source>
        <dbReference type="ARBA" id="ARBA00011022"/>
    </source>
</evidence>
<dbReference type="GO" id="GO:0030686">
    <property type="term" value="C:90S preribosome"/>
    <property type="evidence" value="ECO:0007669"/>
    <property type="project" value="InterPro"/>
</dbReference>
<comment type="subcellular location">
    <subcellularLocation>
        <location evidence="1">Nucleus</location>
        <location evidence="1">Nucleolus</location>
    </subcellularLocation>
</comment>
<dbReference type="Pfam" id="PF15341">
    <property type="entry name" value="SLX9"/>
    <property type="match status" value="1"/>
</dbReference>
<evidence type="ECO:0000313" key="7">
    <source>
        <dbReference type="Proteomes" id="UP000799537"/>
    </source>
</evidence>
<evidence type="ECO:0000256" key="5">
    <source>
        <dbReference type="SAM" id="MobiDB-lite"/>
    </source>
</evidence>
<sequence length="232" mass="25543">MAPIKPHRRTTRARVTARNNSQRGKYAPPSPSDLAPAPEDPTTTDVEAEVESDEFGFGVGLKLNKKDKRIVRHNTLLNRVREGGVQKNENAGKKRRRPGRKLVTGVADLGDALPELDSDENGEWEGISEDEMVVEGLQKKKRSRRARDGKMEMKSLKHKPGAMKRRDVMEKGERERFGRNLAGLMGGGGEGEKKGGDGEKVGSGSGGQSERWKALRGFIEGTLERDRAFGGK</sequence>
<reference evidence="6" key="1">
    <citation type="journal article" date="2020" name="Stud. Mycol.">
        <title>101 Dothideomycetes genomes: a test case for predicting lifestyles and emergence of pathogens.</title>
        <authorList>
            <person name="Haridas S."/>
            <person name="Albert R."/>
            <person name="Binder M."/>
            <person name="Bloem J."/>
            <person name="Labutti K."/>
            <person name="Salamov A."/>
            <person name="Andreopoulos B."/>
            <person name="Baker S."/>
            <person name="Barry K."/>
            <person name="Bills G."/>
            <person name="Bluhm B."/>
            <person name="Cannon C."/>
            <person name="Castanera R."/>
            <person name="Culley D."/>
            <person name="Daum C."/>
            <person name="Ezra D."/>
            <person name="Gonzalez J."/>
            <person name="Henrissat B."/>
            <person name="Kuo A."/>
            <person name="Liang C."/>
            <person name="Lipzen A."/>
            <person name="Lutzoni F."/>
            <person name="Magnuson J."/>
            <person name="Mondo S."/>
            <person name="Nolan M."/>
            <person name="Ohm R."/>
            <person name="Pangilinan J."/>
            <person name="Park H.-J."/>
            <person name="Ramirez L."/>
            <person name="Alfaro M."/>
            <person name="Sun H."/>
            <person name="Tritt A."/>
            <person name="Yoshinaga Y."/>
            <person name="Zwiers L.-H."/>
            <person name="Turgeon B."/>
            <person name="Goodwin S."/>
            <person name="Spatafora J."/>
            <person name="Crous P."/>
            <person name="Grigoriev I."/>
        </authorList>
    </citation>
    <scope>NUCLEOTIDE SEQUENCE</scope>
    <source>
        <strain evidence="6">ATCC 36951</strain>
    </source>
</reference>
<evidence type="ECO:0000256" key="1">
    <source>
        <dbReference type="ARBA" id="ARBA00004604"/>
    </source>
</evidence>
<feature type="compositionally biased region" description="Low complexity" evidence="5">
    <location>
        <begin position="32"/>
        <end position="41"/>
    </location>
</feature>
<feature type="region of interest" description="Disordered" evidence="5">
    <location>
        <begin position="1"/>
        <end position="51"/>
    </location>
</feature>
<dbReference type="GeneID" id="54565860"/>
<evidence type="ECO:0000256" key="3">
    <source>
        <dbReference type="ARBA" id="ARBA00021321"/>
    </source>
</evidence>
<feature type="compositionally biased region" description="Basic and acidic residues" evidence="5">
    <location>
        <begin position="190"/>
        <end position="200"/>
    </location>
</feature>
<protein>
    <recommendedName>
        <fullName evidence="3">Ribosome biogenesis protein SLX9</fullName>
    </recommendedName>
</protein>
<feature type="compositionally biased region" description="Basic and acidic residues" evidence="5">
    <location>
        <begin position="146"/>
        <end position="155"/>
    </location>
</feature>
<dbReference type="GO" id="GO:0000462">
    <property type="term" value="P:maturation of SSU-rRNA from tricistronic rRNA transcript (SSU-rRNA, 5.8S rRNA, LSU-rRNA)"/>
    <property type="evidence" value="ECO:0007669"/>
    <property type="project" value="InterPro"/>
</dbReference>
<comment type="similarity">
    <text evidence="2">Belongs to the SLX9 family.</text>
</comment>